<dbReference type="GO" id="GO:0004658">
    <property type="term" value="F:propionyl-CoA carboxylase activity"/>
    <property type="evidence" value="ECO:0007669"/>
    <property type="project" value="UniProtKB-EC"/>
</dbReference>
<evidence type="ECO:0000256" key="4">
    <source>
        <dbReference type="ARBA" id="ARBA00022598"/>
    </source>
</evidence>
<evidence type="ECO:0000256" key="7">
    <source>
        <dbReference type="ARBA" id="ARBA00022840"/>
    </source>
</evidence>
<evidence type="ECO:0000256" key="6">
    <source>
        <dbReference type="ARBA" id="ARBA00022741"/>
    </source>
</evidence>
<dbReference type="GO" id="GO:0005524">
    <property type="term" value="F:ATP binding"/>
    <property type="evidence" value="ECO:0007669"/>
    <property type="project" value="UniProtKB-UniRule"/>
</dbReference>
<keyword evidence="4" id="KW-0436">Ligase</keyword>
<dbReference type="InterPro" id="IPR005479">
    <property type="entry name" value="CPAse_ATP-bd"/>
</dbReference>
<dbReference type="Gene3D" id="3.30.700.30">
    <property type="match status" value="1"/>
</dbReference>
<sequence length="686" mass="75642">MFTKILIANRGEIACRVIATAKKMGIATVAVYSDADKDARFVQMADEAVRLGPPPSRESYLLADKIIEAAKATGAQGIHPGYGFLSENEAFARRCEEEGIAFIGPKFEAIAAMGDKIASKKLANEAKVNTIPGYNDPIETPEQAVEIAKGIGYPVMIKASAGGGGKGLRVAFNDKEAHEGFASCRNEARNSFGDDRVFIEKFVEQPRHIEIQVLGDSFGNVIYLNERECSIQRRHQKVIEEAPSPFISDETRKAMGEQAVALAKAVKYQSAGTVEFVVGKNQDFYFLEMNTRLQVEHPVTELITGLDLVEQMIRVAAGEKLSVTQADVKKEGWAIECRINAEDPFRNFLPSTGRLVRFVPPEQNLFQGEATTEHGVRVDTGVVDGGEISMYYDSMIAKLIVHGTDRNDAIARMREALNGFVIKGVQSNIPFQAALLAHPKFVSGDFNTGFIAENYADGFRSEDVPHSDPYFMVAMAARLHMWYRNRAQGLQGQFWEGYKRLPSREFVVCTLGKDGDNLYSTVTLGEVELGKPSTVTVHTPEGERTYEVLAEYMLGESRITGMVNGEPFVLQMERGNHKNPLAIRVTHNGSQIDAVVMHPRTAELHKLMPYKAPPDMSKYVLSPMPGLLVNIAVQPGQKVQAGERVAVIEAMKMENILFATADGVVKAIMAKEGESLWVDQPIVEFE</sequence>
<dbReference type="PROSITE" id="PS00867">
    <property type="entry name" value="CPSASE_2"/>
    <property type="match status" value="1"/>
</dbReference>
<dbReference type="InterPro" id="IPR016185">
    <property type="entry name" value="PreATP-grasp_dom_sf"/>
</dbReference>
<feature type="domain" description="Lipoyl-binding" evidence="16">
    <location>
        <begin position="611"/>
        <end position="686"/>
    </location>
</feature>
<dbReference type="InterPro" id="IPR011054">
    <property type="entry name" value="Rudment_hybrid_motif"/>
</dbReference>
<dbReference type="FunFam" id="2.40.50.100:FF:000003">
    <property type="entry name" value="Acetyl-CoA carboxylase biotin carboxyl carrier protein"/>
    <property type="match status" value="1"/>
</dbReference>
<evidence type="ECO:0000256" key="5">
    <source>
        <dbReference type="ARBA" id="ARBA00022723"/>
    </source>
</evidence>
<dbReference type="SUPFAM" id="SSF52440">
    <property type="entry name" value="PreATP-grasp domain"/>
    <property type="match status" value="1"/>
</dbReference>
<dbReference type="FunFam" id="3.30.470.20:FF:000028">
    <property type="entry name" value="Methylcrotonoyl-CoA carboxylase subunit alpha, mitochondrial"/>
    <property type="match status" value="1"/>
</dbReference>
<evidence type="ECO:0000259" key="18">
    <source>
        <dbReference type="PROSITE" id="PS50979"/>
    </source>
</evidence>
<evidence type="ECO:0000256" key="11">
    <source>
        <dbReference type="ARBA" id="ARBA00023098"/>
    </source>
</evidence>
<dbReference type="Gene3D" id="3.30.470.20">
    <property type="entry name" value="ATP-grasp fold, B domain"/>
    <property type="match status" value="1"/>
</dbReference>
<name>A0A1H8HZN4_9BURK</name>
<dbReference type="PANTHER" id="PTHR18866:SF33">
    <property type="entry name" value="METHYLCROTONOYL-COA CARBOXYLASE SUBUNIT ALPHA, MITOCHONDRIAL-RELATED"/>
    <property type="match status" value="1"/>
</dbReference>
<dbReference type="UniPathway" id="UPA00945">
    <property type="reaction ID" value="UER00908"/>
</dbReference>
<dbReference type="Pfam" id="PF02786">
    <property type="entry name" value="CPSase_L_D2"/>
    <property type="match status" value="1"/>
</dbReference>
<proteinExistence type="predicted"/>
<dbReference type="InterPro" id="IPR005481">
    <property type="entry name" value="BC-like_N"/>
</dbReference>
<feature type="domain" description="ATP-grasp" evidence="17">
    <location>
        <begin position="120"/>
        <end position="317"/>
    </location>
</feature>
<evidence type="ECO:0000313" key="19">
    <source>
        <dbReference type="EMBL" id="SEN61441.1"/>
    </source>
</evidence>
<dbReference type="EC" id="6.4.1.3" evidence="3"/>
<comment type="pathway">
    <text evidence="2">Metabolic intermediate metabolism; propanoyl-CoA degradation; succinyl-CoA from propanoyl-CoA: step 1/3.</text>
</comment>
<protein>
    <recommendedName>
        <fullName evidence="3">propionyl-CoA carboxylase</fullName>
        <ecNumber evidence="3">6.4.1.3</ecNumber>
    </recommendedName>
</protein>
<dbReference type="InterPro" id="IPR050856">
    <property type="entry name" value="Biotin_carboxylase_complex"/>
</dbReference>
<evidence type="ECO:0000256" key="8">
    <source>
        <dbReference type="ARBA" id="ARBA00022842"/>
    </source>
</evidence>
<dbReference type="Pfam" id="PF00289">
    <property type="entry name" value="Biotin_carb_N"/>
    <property type="match status" value="1"/>
</dbReference>
<dbReference type="GO" id="GO:0016042">
    <property type="term" value="P:lipid catabolic process"/>
    <property type="evidence" value="ECO:0007669"/>
    <property type="project" value="UniProtKB-KW"/>
</dbReference>
<dbReference type="Pfam" id="PF00364">
    <property type="entry name" value="Biotin_lipoyl"/>
    <property type="match status" value="1"/>
</dbReference>
<dbReference type="FunFam" id="3.40.50.20:FF:000010">
    <property type="entry name" value="Propionyl-CoA carboxylase subunit alpha"/>
    <property type="match status" value="1"/>
</dbReference>
<organism evidence="19 20">
    <name type="scientific">Brachymonas denitrificans DSM 15123</name>
    <dbReference type="NCBI Taxonomy" id="1121117"/>
    <lineage>
        <taxon>Bacteria</taxon>
        <taxon>Pseudomonadati</taxon>
        <taxon>Pseudomonadota</taxon>
        <taxon>Betaproteobacteria</taxon>
        <taxon>Burkholderiales</taxon>
        <taxon>Comamonadaceae</taxon>
        <taxon>Brachymonas</taxon>
    </lineage>
</organism>
<dbReference type="PROSITE" id="PS00866">
    <property type="entry name" value="CPSASE_1"/>
    <property type="match status" value="1"/>
</dbReference>
<dbReference type="Pfam" id="PF18140">
    <property type="entry name" value="PCC_BT"/>
    <property type="match status" value="1"/>
</dbReference>
<comment type="catalytic activity">
    <reaction evidence="14">
        <text>propanoyl-CoA + hydrogencarbonate + ATP = (S)-methylmalonyl-CoA + ADP + phosphate + H(+)</text>
        <dbReference type="Rhea" id="RHEA:23720"/>
        <dbReference type="ChEBI" id="CHEBI:15378"/>
        <dbReference type="ChEBI" id="CHEBI:17544"/>
        <dbReference type="ChEBI" id="CHEBI:30616"/>
        <dbReference type="ChEBI" id="CHEBI:43474"/>
        <dbReference type="ChEBI" id="CHEBI:57327"/>
        <dbReference type="ChEBI" id="CHEBI:57392"/>
        <dbReference type="ChEBI" id="CHEBI:456216"/>
        <dbReference type="EC" id="6.4.1.3"/>
    </reaction>
    <physiologicalReaction direction="left-to-right" evidence="14">
        <dbReference type="Rhea" id="RHEA:23721"/>
    </physiologicalReaction>
</comment>
<keyword evidence="11" id="KW-0443">Lipid metabolism</keyword>
<dbReference type="CDD" id="cd06850">
    <property type="entry name" value="biotinyl_domain"/>
    <property type="match status" value="1"/>
</dbReference>
<keyword evidence="8" id="KW-0460">Magnesium</keyword>
<keyword evidence="12" id="KW-0464">Manganese</keyword>
<evidence type="ECO:0000256" key="9">
    <source>
        <dbReference type="ARBA" id="ARBA00022946"/>
    </source>
</evidence>
<dbReference type="InterPro" id="IPR011764">
    <property type="entry name" value="Biotin_carboxylation_dom"/>
</dbReference>
<dbReference type="PROSITE" id="PS50968">
    <property type="entry name" value="BIOTINYL_LIPOYL"/>
    <property type="match status" value="1"/>
</dbReference>
<dbReference type="AlphaFoldDB" id="A0A1H8HZN4"/>
<keyword evidence="9" id="KW-0809">Transit peptide</keyword>
<keyword evidence="10" id="KW-0442">Lipid degradation</keyword>
<dbReference type="FunFam" id="3.30.1490.20:FF:000003">
    <property type="entry name" value="acetyl-CoA carboxylase isoform X1"/>
    <property type="match status" value="1"/>
</dbReference>
<dbReference type="SMART" id="SM00878">
    <property type="entry name" value="Biotin_carb_C"/>
    <property type="match status" value="1"/>
</dbReference>
<dbReference type="PANTHER" id="PTHR18866">
    <property type="entry name" value="CARBOXYLASE:PYRUVATE/ACETYL-COA/PROPIONYL-COA CARBOXYLASE"/>
    <property type="match status" value="1"/>
</dbReference>
<dbReference type="InterPro" id="IPR000089">
    <property type="entry name" value="Biotin_lipoyl"/>
</dbReference>
<dbReference type="OrthoDB" id="9803706at2"/>
<dbReference type="InterPro" id="IPR011053">
    <property type="entry name" value="Single_hybrid_motif"/>
</dbReference>
<evidence type="ECO:0000256" key="15">
    <source>
        <dbReference type="PROSITE-ProRule" id="PRU00409"/>
    </source>
</evidence>
<dbReference type="Gene3D" id="2.40.50.100">
    <property type="match status" value="1"/>
</dbReference>
<dbReference type="NCBIfam" id="NF006367">
    <property type="entry name" value="PRK08591.1"/>
    <property type="match status" value="1"/>
</dbReference>
<evidence type="ECO:0000256" key="1">
    <source>
        <dbReference type="ARBA" id="ARBA00001953"/>
    </source>
</evidence>
<evidence type="ECO:0000256" key="10">
    <source>
        <dbReference type="ARBA" id="ARBA00022963"/>
    </source>
</evidence>
<evidence type="ECO:0000256" key="14">
    <source>
        <dbReference type="ARBA" id="ARBA00049495"/>
    </source>
</evidence>
<keyword evidence="13" id="KW-0092">Biotin</keyword>
<dbReference type="RefSeq" id="WP_091816629.1">
    <property type="nucleotide sequence ID" value="NZ_FOCW01000003.1"/>
</dbReference>
<keyword evidence="6 15" id="KW-0547">Nucleotide-binding</keyword>
<accession>A0A1H8HZN4</accession>
<dbReference type="Proteomes" id="UP000199531">
    <property type="component" value="Unassembled WGS sequence"/>
</dbReference>
<feature type="domain" description="Biotin carboxylation" evidence="18">
    <location>
        <begin position="1"/>
        <end position="456"/>
    </location>
</feature>
<dbReference type="InterPro" id="IPR001882">
    <property type="entry name" value="Biotin_BS"/>
</dbReference>
<evidence type="ECO:0000259" key="17">
    <source>
        <dbReference type="PROSITE" id="PS50975"/>
    </source>
</evidence>
<dbReference type="SUPFAM" id="SSF51246">
    <property type="entry name" value="Rudiment single hybrid motif"/>
    <property type="match status" value="1"/>
</dbReference>
<gene>
    <name evidence="19" type="ORF">SAMN02745977_01651</name>
</gene>
<dbReference type="PROSITE" id="PS50975">
    <property type="entry name" value="ATP_GRASP"/>
    <property type="match status" value="1"/>
</dbReference>
<reference evidence="19 20" key="1">
    <citation type="submission" date="2016-10" db="EMBL/GenBank/DDBJ databases">
        <authorList>
            <person name="de Groot N.N."/>
        </authorList>
    </citation>
    <scope>NUCLEOTIDE SEQUENCE [LARGE SCALE GENOMIC DNA]</scope>
    <source>
        <strain evidence="19 20">DSM 15123</strain>
    </source>
</reference>
<comment type="cofactor">
    <cofactor evidence="1">
        <name>biotin</name>
        <dbReference type="ChEBI" id="CHEBI:57586"/>
    </cofactor>
</comment>
<dbReference type="InterPro" id="IPR041265">
    <property type="entry name" value="PCC_BT"/>
</dbReference>
<keyword evidence="5" id="KW-0479">Metal-binding</keyword>
<dbReference type="PROSITE" id="PS00188">
    <property type="entry name" value="BIOTIN"/>
    <property type="match status" value="1"/>
</dbReference>
<evidence type="ECO:0000256" key="13">
    <source>
        <dbReference type="ARBA" id="ARBA00023267"/>
    </source>
</evidence>
<dbReference type="SUPFAM" id="SSF51230">
    <property type="entry name" value="Single hybrid motif"/>
    <property type="match status" value="1"/>
</dbReference>
<dbReference type="InterPro" id="IPR005482">
    <property type="entry name" value="Biotin_COase_C"/>
</dbReference>
<dbReference type="PROSITE" id="PS50979">
    <property type="entry name" value="BC"/>
    <property type="match status" value="1"/>
</dbReference>
<dbReference type="SUPFAM" id="SSF56059">
    <property type="entry name" value="Glutathione synthetase ATP-binding domain-like"/>
    <property type="match status" value="1"/>
</dbReference>
<evidence type="ECO:0000313" key="20">
    <source>
        <dbReference type="Proteomes" id="UP000199531"/>
    </source>
</evidence>
<keyword evidence="20" id="KW-1185">Reference proteome</keyword>
<dbReference type="STRING" id="1121117.SAMN02745977_01651"/>
<dbReference type="GO" id="GO:0046872">
    <property type="term" value="F:metal ion binding"/>
    <property type="evidence" value="ECO:0007669"/>
    <property type="project" value="UniProtKB-KW"/>
</dbReference>
<dbReference type="Pfam" id="PF02785">
    <property type="entry name" value="Biotin_carb_C"/>
    <property type="match status" value="1"/>
</dbReference>
<evidence type="ECO:0000256" key="3">
    <source>
        <dbReference type="ARBA" id="ARBA00013050"/>
    </source>
</evidence>
<evidence type="ECO:0000256" key="12">
    <source>
        <dbReference type="ARBA" id="ARBA00023211"/>
    </source>
</evidence>
<dbReference type="InterPro" id="IPR011761">
    <property type="entry name" value="ATP-grasp"/>
</dbReference>
<keyword evidence="7 15" id="KW-0067">ATP-binding</keyword>
<evidence type="ECO:0000259" key="16">
    <source>
        <dbReference type="PROSITE" id="PS50968"/>
    </source>
</evidence>
<dbReference type="EMBL" id="FOCW01000003">
    <property type="protein sequence ID" value="SEN61441.1"/>
    <property type="molecule type" value="Genomic_DNA"/>
</dbReference>
<evidence type="ECO:0000256" key="2">
    <source>
        <dbReference type="ARBA" id="ARBA00005060"/>
    </source>
</evidence>